<evidence type="ECO:0000313" key="1">
    <source>
        <dbReference type="EMBL" id="GAG71890.1"/>
    </source>
</evidence>
<proteinExistence type="predicted"/>
<name>X0ZQ95_9ZZZZ</name>
<accession>X0ZQ95</accession>
<gene>
    <name evidence="1" type="ORF">S01H4_05587</name>
</gene>
<organism evidence="1">
    <name type="scientific">marine sediment metagenome</name>
    <dbReference type="NCBI Taxonomy" id="412755"/>
    <lineage>
        <taxon>unclassified sequences</taxon>
        <taxon>metagenomes</taxon>
        <taxon>ecological metagenomes</taxon>
    </lineage>
</organism>
<comment type="caution">
    <text evidence="1">The sequence shown here is derived from an EMBL/GenBank/DDBJ whole genome shotgun (WGS) entry which is preliminary data.</text>
</comment>
<reference evidence="1" key="1">
    <citation type="journal article" date="2014" name="Front. Microbiol.">
        <title>High frequency of phylogenetically diverse reductive dehalogenase-homologous genes in deep subseafloor sedimentary metagenomes.</title>
        <authorList>
            <person name="Kawai M."/>
            <person name="Futagami T."/>
            <person name="Toyoda A."/>
            <person name="Takaki Y."/>
            <person name="Nishi S."/>
            <person name="Hori S."/>
            <person name="Arai W."/>
            <person name="Tsubouchi T."/>
            <person name="Morono Y."/>
            <person name="Uchiyama I."/>
            <person name="Ito T."/>
            <person name="Fujiyama A."/>
            <person name="Inagaki F."/>
            <person name="Takami H."/>
        </authorList>
    </citation>
    <scope>NUCLEOTIDE SEQUENCE</scope>
    <source>
        <strain evidence="1">Expedition CK06-06</strain>
    </source>
</reference>
<dbReference type="AlphaFoldDB" id="X0ZQ95"/>
<dbReference type="EMBL" id="BART01001637">
    <property type="protein sequence ID" value="GAG71890.1"/>
    <property type="molecule type" value="Genomic_DNA"/>
</dbReference>
<protein>
    <submittedName>
        <fullName evidence="1">Uncharacterized protein</fullName>
    </submittedName>
</protein>
<sequence length="112" mass="11825">MIRKITSIPANSVVDNLLTGSIYEFMPWNAAVNLGVLAAAGAGPGDLQVTVNSGSDTVMEEAPVNNLARFPVIPDDMDVQDIAAGGERLVVKVRNTTAGALECFWLVQLTPI</sequence>